<dbReference type="EMBL" id="CAVNYO010000421">
    <property type="protein sequence ID" value="CAK5278108.1"/>
    <property type="molecule type" value="Genomic_DNA"/>
</dbReference>
<accession>A0AAD2K4E0</accession>
<proteinExistence type="predicted"/>
<keyword evidence="2" id="KW-1185">Reference proteome</keyword>
<feature type="non-terminal residue" evidence="1">
    <location>
        <position position="1"/>
    </location>
</feature>
<comment type="caution">
    <text evidence="1">The sequence shown here is derived from an EMBL/GenBank/DDBJ whole genome shotgun (WGS) entry which is preliminary data.</text>
</comment>
<name>A0AAD2K4E0_9AGAR</name>
<organism evidence="1 2">
    <name type="scientific">Mycena citricolor</name>
    <dbReference type="NCBI Taxonomy" id="2018698"/>
    <lineage>
        <taxon>Eukaryota</taxon>
        <taxon>Fungi</taxon>
        <taxon>Dikarya</taxon>
        <taxon>Basidiomycota</taxon>
        <taxon>Agaricomycotina</taxon>
        <taxon>Agaricomycetes</taxon>
        <taxon>Agaricomycetidae</taxon>
        <taxon>Agaricales</taxon>
        <taxon>Marasmiineae</taxon>
        <taxon>Mycenaceae</taxon>
        <taxon>Mycena</taxon>
    </lineage>
</organism>
<evidence type="ECO:0000313" key="2">
    <source>
        <dbReference type="Proteomes" id="UP001295794"/>
    </source>
</evidence>
<dbReference type="Proteomes" id="UP001295794">
    <property type="component" value="Unassembled WGS sequence"/>
</dbReference>
<evidence type="ECO:0000313" key="1">
    <source>
        <dbReference type="EMBL" id="CAK5278108.1"/>
    </source>
</evidence>
<protein>
    <submittedName>
        <fullName evidence="1">Uncharacterized protein</fullName>
    </submittedName>
</protein>
<gene>
    <name evidence="1" type="ORF">MYCIT1_LOCUS27388</name>
</gene>
<sequence length="144" mass="16060">ALLQTPPFFPPLNNRSSSDRCVLLRLWHSHAGYASVRLCKANGWKLAPSTCPNCRSRTTPYSQDAIETVLDVTKLFPFWPTGHAFFDHGFKSTWVLGDAHTRSHNLRWPFVPGMARPGSLDSRGAGVRRCAKQTGLASPDWLGR</sequence>
<reference evidence="1" key="1">
    <citation type="submission" date="2023-11" db="EMBL/GenBank/DDBJ databases">
        <authorList>
            <person name="De Vega J J."/>
            <person name="De Vega J J."/>
        </authorList>
    </citation>
    <scope>NUCLEOTIDE SEQUENCE</scope>
</reference>
<dbReference type="AlphaFoldDB" id="A0AAD2K4E0"/>